<dbReference type="EMBL" id="OL604152">
    <property type="protein sequence ID" value="UJQ44057.1"/>
    <property type="molecule type" value="Genomic_DNA"/>
</dbReference>
<name>A0AAE8Z384_9CAUD</name>
<keyword evidence="2" id="KW-1185">Reference proteome</keyword>
<proteinExistence type="predicted"/>
<evidence type="ECO:0000313" key="2">
    <source>
        <dbReference type="Proteomes" id="UP000829649"/>
    </source>
</evidence>
<gene>
    <name evidence="1" type="ORF">vBKpnSCarvaje_0093</name>
</gene>
<reference evidence="1" key="2">
    <citation type="journal article" date="2022" name="Curr. Genet.">
        <title>Suggestion for a new bacteriophage genus for the Klebsiella pneumoniae phage vB_KpnS-Carvaje.</title>
        <authorList>
            <person name="Sousa J.C."/>
            <person name="Sillankorva S."/>
            <person name="Faustino A."/>
            <person name="Carvalho C.M."/>
        </authorList>
    </citation>
    <scope>NUCLEOTIDE SEQUENCE</scope>
</reference>
<evidence type="ECO:0000313" key="1">
    <source>
        <dbReference type="EMBL" id="UJQ44057.1"/>
    </source>
</evidence>
<dbReference type="Proteomes" id="UP000829649">
    <property type="component" value="Segment"/>
</dbReference>
<sequence>MKRYEFWFCHNLMYNAQTIKRIRWYNRWFISMGCIVIDKVKGNAIFSGWDTPEIAFKEAKKEFERRGLYEHIMGKRI</sequence>
<organism evidence="1 2">
    <name type="scientific">Klebsiella phage vB_KpnS-Carvaje</name>
    <dbReference type="NCBI Taxonomy" id="2900314"/>
    <lineage>
        <taxon>Viruses</taxon>
        <taxon>Duplodnaviria</taxon>
        <taxon>Heunggongvirae</taxon>
        <taxon>Uroviricota</taxon>
        <taxon>Caudoviricetes</taxon>
        <taxon>Carvajevirus</taxon>
        <taxon>Carvajevirus carvaje</taxon>
    </lineage>
</organism>
<reference evidence="1" key="1">
    <citation type="submission" date="2021-11" db="EMBL/GenBank/DDBJ databases">
        <authorList>
            <person name="Sousa J."/>
            <person name="Sillankorva S."/>
            <person name="Faustino A."/>
            <person name="Carvalho C."/>
        </authorList>
    </citation>
    <scope>NUCLEOTIDE SEQUENCE</scope>
</reference>
<protein>
    <submittedName>
        <fullName evidence="1">Uncharacterized protein</fullName>
    </submittedName>
</protein>
<accession>A0AAE8Z384</accession>